<comment type="subunit">
    <text evidence="7">Interacts with poly(A) polymerase catalytic subunit OPG063. Interacts with OPG109 and OPG123; these interactions might help linking transcription to capping and polyadenylation.</text>
</comment>
<keyword evidence="4" id="KW-0251">Elongation factor</keyword>
<dbReference type="AlphaFoldDB" id="A0A814EUF1"/>
<reference evidence="8" key="1">
    <citation type="submission" date="2021-02" db="EMBL/GenBank/DDBJ databases">
        <authorList>
            <person name="Nowell W R."/>
        </authorList>
    </citation>
    <scope>NUCLEOTIDE SEQUENCE</scope>
    <source>
        <strain evidence="8">Ploen Becks lab</strain>
    </source>
</reference>
<dbReference type="InterPro" id="IPR029063">
    <property type="entry name" value="SAM-dependent_MTases_sf"/>
</dbReference>
<keyword evidence="5" id="KW-0648">Protein biosynthesis</keyword>
<dbReference type="EMBL" id="CAJNOC010003170">
    <property type="protein sequence ID" value="CAF0970908.1"/>
    <property type="molecule type" value="Genomic_DNA"/>
</dbReference>
<evidence type="ECO:0000313" key="8">
    <source>
        <dbReference type="EMBL" id="CAF0970908.1"/>
    </source>
</evidence>
<gene>
    <name evidence="8" type="ORF">OXX778_LOCUS14912</name>
</gene>
<dbReference type="CDD" id="cd20760">
    <property type="entry name" value="capping_2-OMTase_Mimiviridae"/>
    <property type="match status" value="1"/>
</dbReference>
<evidence type="ECO:0000256" key="4">
    <source>
        <dbReference type="ARBA" id="ARBA00022768"/>
    </source>
</evidence>
<sequence length="397" mass="47789">MSSADSIHTFQNKNSEYSKNFFRILTDDFPEEKYKPKEKDQDRSSVHYGQRKLFLSEVEFLTNVCCQVPKEKLFKKIVIIYAGAAPGIHIDFLNQLFPFMYFVLVDPAKMAVKTSEKIRIHQEYFTDETAQSLKKEFQHDLILFISDIRRFGPGAKLTDSEIEEEIVEDMRNQKNWFKILNPFRALLKFRLPYVENRTNAQRFLEYLDGDVYFQIWPPNSSSETRLYVKENAGLKEYDCIKYENQLYRFNNNERVMCYEHEYLVDGLDHCYDCRAELYVFENYLENFSKIEALNRKVKITKLKVEDYVKQLNHHLEADKKFLRFSYNKQEYQIKFTEIKYGKKVEDLFIDENLAKNKFNKWEKRTFHFDHQKTKIPKNDMCLLKKRLNSTVIKRLNK</sequence>
<evidence type="ECO:0000256" key="3">
    <source>
        <dbReference type="ARBA" id="ARBA00015701"/>
    </source>
</evidence>
<dbReference type="Pfam" id="PF01358">
    <property type="entry name" value="PARP_regulatory"/>
    <property type="match status" value="1"/>
</dbReference>
<comment type="subcellular location">
    <subcellularLocation>
        <location evidence="1">Virion</location>
    </subcellularLocation>
</comment>
<dbReference type="InterPro" id="IPR000176">
    <property type="entry name" value="mRNA_MeTrfase-like"/>
</dbReference>
<evidence type="ECO:0000256" key="1">
    <source>
        <dbReference type="ARBA" id="ARBA00004328"/>
    </source>
</evidence>
<dbReference type="SUPFAM" id="SSF53335">
    <property type="entry name" value="S-adenosyl-L-methionine-dependent methyltransferases"/>
    <property type="match status" value="1"/>
</dbReference>
<evidence type="ECO:0000256" key="5">
    <source>
        <dbReference type="ARBA" id="ARBA00022917"/>
    </source>
</evidence>
<name>A0A814EUF1_9BILA</name>
<evidence type="ECO:0000256" key="6">
    <source>
        <dbReference type="ARBA" id="ARBA00034661"/>
    </source>
</evidence>
<evidence type="ECO:0000256" key="2">
    <source>
        <dbReference type="ARBA" id="ARBA00011923"/>
    </source>
</evidence>
<dbReference type="EC" id="2.1.1.57" evidence="2"/>
<keyword evidence="9" id="KW-1185">Reference proteome</keyword>
<organism evidence="8 9">
    <name type="scientific">Brachionus calyciflorus</name>
    <dbReference type="NCBI Taxonomy" id="104777"/>
    <lineage>
        <taxon>Eukaryota</taxon>
        <taxon>Metazoa</taxon>
        <taxon>Spiralia</taxon>
        <taxon>Gnathifera</taxon>
        <taxon>Rotifera</taxon>
        <taxon>Eurotatoria</taxon>
        <taxon>Monogononta</taxon>
        <taxon>Pseudotrocha</taxon>
        <taxon>Ploima</taxon>
        <taxon>Brachionidae</taxon>
        <taxon>Brachionus</taxon>
    </lineage>
</organism>
<dbReference type="Gene3D" id="3.40.50.150">
    <property type="entry name" value="Vaccinia Virus protein VP39"/>
    <property type="match status" value="1"/>
</dbReference>
<dbReference type="OrthoDB" id="270189at2759"/>
<dbReference type="GO" id="GO:0006370">
    <property type="term" value="P:7-methylguanosine mRNA capping"/>
    <property type="evidence" value="ECO:0007669"/>
    <property type="project" value="InterPro"/>
</dbReference>
<proteinExistence type="predicted"/>
<dbReference type="GO" id="GO:0004483">
    <property type="term" value="F:methyltransferase cap1 activity"/>
    <property type="evidence" value="ECO:0007669"/>
    <property type="project" value="UniProtKB-EC"/>
</dbReference>
<protein>
    <recommendedName>
        <fullName evidence="3">Cap-specific mRNA (nucleoside-2'-O-)-methyltransferase</fullName>
        <ecNumber evidence="2">2.1.1.57</ecNumber>
    </recommendedName>
</protein>
<dbReference type="GO" id="GO:0003746">
    <property type="term" value="F:translation elongation factor activity"/>
    <property type="evidence" value="ECO:0007669"/>
    <property type="project" value="UniProtKB-KW"/>
</dbReference>
<comment type="caution">
    <text evidence="8">The sequence shown here is derived from an EMBL/GenBank/DDBJ whole genome shotgun (WGS) entry which is preliminary data.</text>
</comment>
<comment type="function">
    <text evidence="6">Displays methyltransferase, positive regulation of the poly(A) polymerase and transcription elongation activities. Involved in the modification of both mRNA ends and in intermediate and late gene positive transcription elongation. At the mRNAs 5' end, methylates the ribose 2' OH group of the first transcribed nucleotide, thereby producing a 2'-O-methylpurine cap. At the 3' end, functions as a processivity factor which stimulates the activity of the viral poly(A) polymerase OPG063 that creates mRNA's poly(A) tail. In the presence of OPG102, OPG063 does not dissociate from the RNA allowing tail elongation to around 250 adenylates.</text>
</comment>
<dbReference type="PROSITE" id="PS51612">
    <property type="entry name" value="SAM_MT_2O_PK"/>
    <property type="match status" value="1"/>
</dbReference>
<dbReference type="InterPro" id="IPR025804">
    <property type="entry name" value="Pox/kineto_cap_MeTfrase"/>
</dbReference>
<accession>A0A814EUF1</accession>
<evidence type="ECO:0000256" key="7">
    <source>
        <dbReference type="ARBA" id="ARBA00046511"/>
    </source>
</evidence>
<evidence type="ECO:0000313" key="9">
    <source>
        <dbReference type="Proteomes" id="UP000663879"/>
    </source>
</evidence>
<dbReference type="Proteomes" id="UP000663879">
    <property type="component" value="Unassembled WGS sequence"/>
</dbReference>